<dbReference type="InterPro" id="IPR047122">
    <property type="entry name" value="Trans-enoyl_RdTase-like"/>
</dbReference>
<name>A0A0F8A5G6_9HYPO</name>
<dbReference type="Proteomes" id="UP000054481">
    <property type="component" value="Unassembled WGS sequence"/>
</dbReference>
<dbReference type="Gene3D" id="3.90.180.10">
    <property type="entry name" value="Medium-chain alcohol dehydrogenases, catalytic domain"/>
    <property type="match status" value="1"/>
</dbReference>
<evidence type="ECO:0000313" key="6">
    <source>
        <dbReference type="Proteomes" id="UP000054481"/>
    </source>
</evidence>
<evidence type="ECO:0000259" key="4">
    <source>
        <dbReference type="Pfam" id="PF08240"/>
    </source>
</evidence>
<dbReference type="OrthoDB" id="48317at2759"/>
<dbReference type="GO" id="GO:0000166">
    <property type="term" value="F:nucleotide binding"/>
    <property type="evidence" value="ECO:0007669"/>
    <property type="project" value="UniProtKB-KW"/>
</dbReference>
<proteinExistence type="inferred from homology"/>
<dbReference type="Pfam" id="PF08240">
    <property type="entry name" value="ADH_N"/>
    <property type="match status" value="1"/>
</dbReference>
<feature type="domain" description="Alcohol dehydrogenase-like N-terminal" evidence="4">
    <location>
        <begin position="36"/>
        <end position="129"/>
    </location>
</feature>
<dbReference type="AlphaFoldDB" id="A0A0F8A5G6"/>
<gene>
    <name evidence="5" type="ORF">HIM_05220</name>
</gene>
<accession>A0A0F8A5G6</accession>
<evidence type="ECO:0000256" key="3">
    <source>
        <dbReference type="ARBA" id="ARBA00023002"/>
    </source>
</evidence>
<sequence length="130" mass="14116">MAPKTQTCLVHPLKSSIDRLSCDIARSQPIPPLISEHDVLVQVLAVGLNPHDHKNLTFFPEPGHGFGCDFCGIVVDDNKGAESPQHRRFPPGTRVCGGASPHFLGSLLRPGAFAQFVAMDERLLLRVPDS</sequence>
<comment type="similarity">
    <text evidence="1">Belongs to the zinc-containing alcohol dehydrogenase family.</text>
</comment>
<dbReference type="InterPro" id="IPR013154">
    <property type="entry name" value="ADH-like_N"/>
</dbReference>
<dbReference type="GO" id="GO:0016651">
    <property type="term" value="F:oxidoreductase activity, acting on NAD(P)H"/>
    <property type="evidence" value="ECO:0007669"/>
    <property type="project" value="InterPro"/>
</dbReference>
<keyword evidence="3" id="KW-0560">Oxidoreductase</keyword>
<protein>
    <recommendedName>
        <fullName evidence="4">Alcohol dehydrogenase-like N-terminal domain-containing protein</fullName>
    </recommendedName>
</protein>
<evidence type="ECO:0000256" key="2">
    <source>
        <dbReference type="ARBA" id="ARBA00022741"/>
    </source>
</evidence>
<reference evidence="5 6" key="1">
    <citation type="journal article" date="2014" name="Genome Biol. Evol.">
        <title>Comparative genomics and transcriptomics analyses reveal divergent lifestyle features of nematode endoparasitic fungus Hirsutella minnesotensis.</title>
        <authorList>
            <person name="Lai Y."/>
            <person name="Liu K."/>
            <person name="Zhang X."/>
            <person name="Zhang X."/>
            <person name="Li K."/>
            <person name="Wang N."/>
            <person name="Shu C."/>
            <person name="Wu Y."/>
            <person name="Wang C."/>
            <person name="Bushley K.E."/>
            <person name="Xiang M."/>
            <person name="Liu X."/>
        </authorList>
    </citation>
    <scope>NUCLEOTIDE SEQUENCE [LARGE SCALE GENOMIC DNA]</scope>
    <source>
        <strain evidence="5 6">3608</strain>
    </source>
</reference>
<dbReference type="InterPro" id="IPR011032">
    <property type="entry name" value="GroES-like_sf"/>
</dbReference>
<dbReference type="EMBL" id="KQ030518">
    <property type="protein sequence ID" value="KJZ75294.1"/>
    <property type="molecule type" value="Genomic_DNA"/>
</dbReference>
<dbReference type="PANTHER" id="PTHR45348:SF1">
    <property type="entry name" value="TRANS-ENOYL REDUCTASE STHE"/>
    <property type="match status" value="1"/>
</dbReference>
<keyword evidence="2" id="KW-0547">Nucleotide-binding</keyword>
<keyword evidence="6" id="KW-1185">Reference proteome</keyword>
<dbReference type="SUPFAM" id="SSF50129">
    <property type="entry name" value="GroES-like"/>
    <property type="match status" value="1"/>
</dbReference>
<evidence type="ECO:0000256" key="1">
    <source>
        <dbReference type="ARBA" id="ARBA00008072"/>
    </source>
</evidence>
<organism evidence="5 6">
    <name type="scientific">Hirsutella minnesotensis 3608</name>
    <dbReference type="NCBI Taxonomy" id="1043627"/>
    <lineage>
        <taxon>Eukaryota</taxon>
        <taxon>Fungi</taxon>
        <taxon>Dikarya</taxon>
        <taxon>Ascomycota</taxon>
        <taxon>Pezizomycotina</taxon>
        <taxon>Sordariomycetes</taxon>
        <taxon>Hypocreomycetidae</taxon>
        <taxon>Hypocreales</taxon>
        <taxon>Ophiocordycipitaceae</taxon>
        <taxon>Hirsutella</taxon>
    </lineage>
</organism>
<dbReference type="PANTHER" id="PTHR45348">
    <property type="entry name" value="HYPOTHETICAL OXIDOREDUCTASE (EUROFUNG)"/>
    <property type="match status" value="1"/>
</dbReference>
<evidence type="ECO:0000313" key="5">
    <source>
        <dbReference type="EMBL" id="KJZ75294.1"/>
    </source>
</evidence>